<keyword evidence="3" id="KW-1185">Reference proteome</keyword>
<feature type="region of interest" description="Disordered" evidence="1">
    <location>
        <begin position="122"/>
        <end position="252"/>
    </location>
</feature>
<dbReference type="Proteomes" id="UP001295794">
    <property type="component" value="Unassembled WGS sequence"/>
</dbReference>
<dbReference type="AlphaFoldDB" id="A0AAD2GZM2"/>
<feature type="region of interest" description="Disordered" evidence="1">
    <location>
        <begin position="382"/>
        <end position="419"/>
    </location>
</feature>
<dbReference type="EMBL" id="CAVNYO010000109">
    <property type="protein sequence ID" value="CAK5266566.1"/>
    <property type="molecule type" value="Genomic_DNA"/>
</dbReference>
<reference evidence="2" key="1">
    <citation type="submission" date="2023-11" db="EMBL/GenBank/DDBJ databases">
        <authorList>
            <person name="De Vega J J."/>
            <person name="De Vega J J."/>
        </authorList>
    </citation>
    <scope>NUCLEOTIDE SEQUENCE</scope>
</reference>
<proteinExistence type="predicted"/>
<feature type="region of interest" description="Disordered" evidence="1">
    <location>
        <begin position="274"/>
        <end position="312"/>
    </location>
</feature>
<feature type="compositionally biased region" description="Pro residues" evidence="1">
    <location>
        <begin position="129"/>
        <end position="139"/>
    </location>
</feature>
<feature type="compositionally biased region" description="Low complexity" evidence="1">
    <location>
        <begin position="196"/>
        <end position="216"/>
    </location>
</feature>
<gene>
    <name evidence="2" type="ORF">MYCIT1_LOCUS8405</name>
</gene>
<evidence type="ECO:0000313" key="3">
    <source>
        <dbReference type="Proteomes" id="UP001295794"/>
    </source>
</evidence>
<sequence>MAHSPRRLSLHPSALSDAEHALFTHSLADLTDTPYAVAEEPDWDSVEVSLREVRAWIRGRYPDLGTGLVDEILRLFPSGPMVTGCEFFAVLRLVLHAQTGRGVSRALAFVQAPAPTHSIATAATSNPFLPTPAPSPTSPHHPLQPRDTRSGTYSSASSSSSQSSTHSRGQAHTTGSSFGSNSSSSASSNVKRSHGHSVSLSALSALSSGQPARAPGRGPPPLPSRATHSPPPPVHPLRRSPSSKLSPSTSTTALHRTLTAPNSPFTSVFDVPTAPPVANATTPTSTLGRSTSNPFRAQTKAPKPPLPPRRATSAALVNPFPLPKRPVQESASPFDDSAAGIDAAAFLSNHSPSSSSISFRSPFDSLPASPVSPVGTFEGQRYPLAQRRLDPPRSAPPIPPPRRDRAASGSSTEKIGGSIPLVLPRTIRRTLAGAGWVGAEKSERQGLL</sequence>
<name>A0AAD2GZM2_9AGAR</name>
<feature type="compositionally biased region" description="Low complexity" evidence="1">
    <location>
        <begin position="239"/>
        <end position="252"/>
    </location>
</feature>
<accession>A0AAD2GZM2</accession>
<evidence type="ECO:0000313" key="2">
    <source>
        <dbReference type="EMBL" id="CAK5266566.1"/>
    </source>
</evidence>
<comment type="caution">
    <text evidence="2">The sequence shown here is derived from an EMBL/GenBank/DDBJ whole genome shotgun (WGS) entry which is preliminary data.</text>
</comment>
<organism evidence="2 3">
    <name type="scientific">Mycena citricolor</name>
    <dbReference type="NCBI Taxonomy" id="2018698"/>
    <lineage>
        <taxon>Eukaryota</taxon>
        <taxon>Fungi</taxon>
        <taxon>Dikarya</taxon>
        <taxon>Basidiomycota</taxon>
        <taxon>Agaricomycotina</taxon>
        <taxon>Agaricomycetes</taxon>
        <taxon>Agaricomycetidae</taxon>
        <taxon>Agaricales</taxon>
        <taxon>Marasmiineae</taxon>
        <taxon>Mycenaceae</taxon>
        <taxon>Mycena</taxon>
    </lineage>
</organism>
<evidence type="ECO:0000256" key="1">
    <source>
        <dbReference type="SAM" id="MobiDB-lite"/>
    </source>
</evidence>
<feature type="compositionally biased region" description="Pro residues" evidence="1">
    <location>
        <begin position="217"/>
        <end position="235"/>
    </location>
</feature>
<protein>
    <submittedName>
        <fullName evidence="2">Uncharacterized protein</fullName>
    </submittedName>
</protein>
<feature type="compositionally biased region" description="Low complexity" evidence="1">
    <location>
        <begin position="150"/>
        <end position="189"/>
    </location>
</feature>
<feature type="compositionally biased region" description="Polar residues" evidence="1">
    <location>
        <begin position="285"/>
        <end position="296"/>
    </location>
</feature>